<dbReference type="InterPro" id="IPR002048">
    <property type="entry name" value="EF_hand_dom"/>
</dbReference>
<keyword evidence="4" id="KW-0007">Acetylation</keyword>
<dbReference type="PROSITE" id="PS50222">
    <property type="entry name" value="EF_HAND_2"/>
    <property type="match status" value="1"/>
</dbReference>
<accession>A0A1R2AMD0</accession>
<protein>
    <recommendedName>
        <fullName evidence="1">Calmodulin</fullName>
    </recommendedName>
</protein>
<keyword evidence="2" id="KW-0479">Metal-binding</keyword>
<evidence type="ECO:0000256" key="1">
    <source>
        <dbReference type="ARBA" id="ARBA00020786"/>
    </source>
</evidence>
<dbReference type="PANTHER" id="PTHR23048">
    <property type="entry name" value="MYOSIN LIGHT CHAIN 1, 3"/>
    <property type="match status" value="1"/>
</dbReference>
<comment type="caution">
    <text evidence="6">The sequence shown here is derived from an EMBL/GenBank/DDBJ whole genome shotgun (WGS) entry which is preliminary data.</text>
</comment>
<dbReference type="GO" id="GO:0016460">
    <property type="term" value="C:myosin II complex"/>
    <property type="evidence" value="ECO:0007669"/>
    <property type="project" value="TreeGrafter"/>
</dbReference>
<gene>
    <name evidence="6" type="ORF">SteCoe_37817</name>
</gene>
<evidence type="ECO:0000256" key="3">
    <source>
        <dbReference type="ARBA" id="ARBA00022737"/>
    </source>
</evidence>
<proteinExistence type="predicted"/>
<dbReference type="InterPro" id="IPR050230">
    <property type="entry name" value="CALM/Myosin/TropC-like"/>
</dbReference>
<sequence length="165" mass="18568">MAKGAMKNWPDMAKLKNFSEDEVTAAKEGFDIFDHGKANISLEEMMEFLESAGIHEKYPTVFSIISKITEANPKGINFKGFMEAFQIALGNTDTKAGLQKLFETLDIDENQFLDAERFNILAKEVGENIPKEDIDYLIEEGYNCPNGKVDSDAFIKMVLKVNSNR</sequence>
<dbReference type="Gene3D" id="1.10.238.10">
    <property type="entry name" value="EF-hand"/>
    <property type="match status" value="1"/>
</dbReference>
<reference evidence="6 7" key="1">
    <citation type="submission" date="2016-11" db="EMBL/GenBank/DDBJ databases">
        <title>The macronuclear genome of Stentor coeruleus: a giant cell with tiny introns.</title>
        <authorList>
            <person name="Slabodnick M."/>
            <person name="Ruby J.G."/>
            <person name="Reiff S.B."/>
            <person name="Swart E.C."/>
            <person name="Gosai S."/>
            <person name="Prabakaran S."/>
            <person name="Witkowska E."/>
            <person name="Larue G.E."/>
            <person name="Fisher S."/>
            <person name="Freeman R.M."/>
            <person name="Gunawardena J."/>
            <person name="Chu W."/>
            <person name="Stover N.A."/>
            <person name="Gregory B.D."/>
            <person name="Nowacki M."/>
            <person name="Derisi J."/>
            <person name="Roy S.W."/>
            <person name="Marshall W.F."/>
            <person name="Sood P."/>
        </authorList>
    </citation>
    <scope>NUCLEOTIDE SEQUENCE [LARGE SCALE GENOMIC DNA]</scope>
    <source>
        <strain evidence="6">WM001</strain>
    </source>
</reference>
<evidence type="ECO:0000259" key="5">
    <source>
        <dbReference type="PROSITE" id="PS50222"/>
    </source>
</evidence>
<evidence type="ECO:0000256" key="2">
    <source>
        <dbReference type="ARBA" id="ARBA00022723"/>
    </source>
</evidence>
<dbReference type="SUPFAM" id="SSF47473">
    <property type="entry name" value="EF-hand"/>
    <property type="match status" value="1"/>
</dbReference>
<organism evidence="6 7">
    <name type="scientific">Stentor coeruleus</name>
    <dbReference type="NCBI Taxonomy" id="5963"/>
    <lineage>
        <taxon>Eukaryota</taxon>
        <taxon>Sar</taxon>
        <taxon>Alveolata</taxon>
        <taxon>Ciliophora</taxon>
        <taxon>Postciliodesmatophora</taxon>
        <taxon>Heterotrichea</taxon>
        <taxon>Heterotrichida</taxon>
        <taxon>Stentoridae</taxon>
        <taxon>Stentor</taxon>
    </lineage>
</organism>
<dbReference type="InterPro" id="IPR011992">
    <property type="entry name" value="EF-hand-dom_pair"/>
</dbReference>
<evidence type="ECO:0000313" key="6">
    <source>
        <dbReference type="EMBL" id="OMJ65666.1"/>
    </source>
</evidence>
<dbReference type="PANTHER" id="PTHR23048:SF0">
    <property type="entry name" value="CALMODULIN LIKE 3"/>
    <property type="match status" value="1"/>
</dbReference>
<dbReference type="EMBL" id="MPUH01002005">
    <property type="protein sequence ID" value="OMJ65666.1"/>
    <property type="molecule type" value="Genomic_DNA"/>
</dbReference>
<feature type="domain" description="EF-hand" evidence="5">
    <location>
        <begin position="93"/>
        <end position="128"/>
    </location>
</feature>
<keyword evidence="7" id="KW-1185">Reference proteome</keyword>
<name>A0A1R2AMD0_9CILI</name>
<dbReference type="AlphaFoldDB" id="A0A1R2AMD0"/>
<dbReference type="GO" id="GO:0005509">
    <property type="term" value="F:calcium ion binding"/>
    <property type="evidence" value="ECO:0007669"/>
    <property type="project" value="InterPro"/>
</dbReference>
<dbReference type="Proteomes" id="UP000187209">
    <property type="component" value="Unassembled WGS sequence"/>
</dbReference>
<keyword evidence="3" id="KW-0677">Repeat</keyword>
<evidence type="ECO:0000313" key="7">
    <source>
        <dbReference type="Proteomes" id="UP000187209"/>
    </source>
</evidence>
<evidence type="ECO:0000256" key="4">
    <source>
        <dbReference type="ARBA" id="ARBA00022990"/>
    </source>
</evidence>